<gene>
    <name evidence="2" type="ORF">C1I91_05900</name>
</gene>
<feature type="repeat" description="TPR" evidence="1">
    <location>
        <begin position="265"/>
        <end position="298"/>
    </location>
</feature>
<dbReference type="SMART" id="SM00028">
    <property type="entry name" value="TPR"/>
    <property type="match status" value="3"/>
</dbReference>
<reference evidence="2 3" key="1">
    <citation type="submission" date="2018-01" db="EMBL/GenBank/DDBJ databases">
        <title>Genome Sequencing and Assembly of Anaerobacter polyendosporus strain CT4.</title>
        <authorList>
            <person name="Tachaapaikoon C."/>
            <person name="Sutheeworapong S."/>
            <person name="Jenjaroenpun P."/>
            <person name="Wongsurawat T."/>
            <person name="Nookeaw I."/>
            <person name="Cheawchanlertfa P."/>
            <person name="Kosugi A."/>
            <person name="Cheevadhanarak S."/>
            <person name="Ratanakhanokchai K."/>
        </authorList>
    </citation>
    <scope>NUCLEOTIDE SEQUENCE [LARGE SCALE GENOMIC DNA]</scope>
    <source>
        <strain evidence="2 3">CT4</strain>
    </source>
</reference>
<dbReference type="RefSeq" id="WP_128211974.1">
    <property type="nucleotide sequence ID" value="NZ_CP025746.1"/>
</dbReference>
<keyword evidence="3" id="KW-1185">Reference proteome</keyword>
<protein>
    <submittedName>
        <fullName evidence="2">Uncharacterized protein</fullName>
    </submittedName>
</protein>
<dbReference type="CDD" id="cd00093">
    <property type="entry name" value="HTH_XRE"/>
    <property type="match status" value="1"/>
</dbReference>
<dbReference type="OrthoDB" id="2296017at2"/>
<dbReference type="InterPro" id="IPR001387">
    <property type="entry name" value="Cro/C1-type_HTH"/>
</dbReference>
<dbReference type="InterPro" id="IPR019734">
    <property type="entry name" value="TPR_rpt"/>
</dbReference>
<dbReference type="Pfam" id="PF13424">
    <property type="entry name" value="TPR_12"/>
    <property type="match status" value="1"/>
</dbReference>
<sequence length="398" mass="47085">MRTNEILKMIRNDLDITQDDLVCEKISRTVISKLERGKKEISPIQAIKLRDKILNIQKEKNIALDYEVSTNFLLGITHFDIEKILSDLEKKVDRLSLNALDEALRQMVDSDFISLCTKAIHVFKSDLYANSDLIILYAQEVLKRDISISIIIDMNIMLIRAYYAKGEFKTIIHLAETHKKDIEQCCDKEIQISFYFNLATAYYKERKYNDALNYIEIIKKLKLRKYEEKVLTLEANIETKLKNYDSAKKVYFKIIRISKDNTIIANSYGNIASLYHEQKKYRQAREYLNRAYEFIREVSTQCKYNILYNKLELDIDTNQKNDVYIDFTMLLEVFSNMNSEINQNTVFEKVIDYFENEKLEVFKIINNIKQYNLKISDRLLLKVILKFTNDTEMIKLIS</sequence>
<dbReference type="EMBL" id="CP025746">
    <property type="protein sequence ID" value="QAA31213.1"/>
    <property type="molecule type" value="Genomic_DNA"/>
</dbReference>
<dbReference type="PROSITE" id="PS50005">
    <property type="entry name" value="TPR"/>
    <property type="match status" value="1"/>
</dbReference>
<dbReference type="Proteomes" id="UP000286268">
    <property type="component" value="Chromosome"/>
</dbReference>
<evidence type="ECO:0000256" key="1">
    <source>
        <dbReference type="PROSITE-ProRule" id="PRU00339"/>
    </source>
</evidence>
<accession>A0A3R5QS52</accession>
<dbReference type="KEGG" id="cmah:C1I91_05900"/>
<dbReference type="InterPro" id="IPR010982">
    <property type="entry name" value="Lambda_DNA-bd_dom_sf"/>
</dbReference>
<proteinExistence type="predicted"/>
<keyword evidence="1" id="KW-0802">TPR repeat</keyword>
<dbReference type="InterPro" id="IPR011990">
    <property type="entry name" value="TPR-like_helical_dom_sf"/>
</dbReference>
<dbReference type="SUPFAM" id="SSF48452">
    <property type="entry name" value="TPR-like"/>
    <property type="match status" value="1"/>
</dbReference>
<dbReference type="SUPFAM" id="SSF47413">
    <property type="entry name" value="lambda repressor-like DNA-binding domains"/>
    <property type="match status" value="1"/>
</dbReference>
<dbReference type="Gene3D" id="1.25.40.10">
    <property type="entry name" value="Tetratricopeptide repeat domain"/>
    <property type="match status" value="1"/>
</dbReference>
<name>A0A3R5QS52_9CLOT</name>
<dbReference type="Gene3D" id="1.10.260.40">
    <property type="entry name" value="lambda repressor-like DNA-binding domains"/>
    <property type="match status" value="1"/>
</dbReference>
<evidence type="ECO:0000313" key="2">
    <source>
        <dbReference type="EMBL" id="QAA31213.1"/>
    </source>
</evidence>
<dbReference type="GO" id="GO:0003677">
    <property type="term" value="F:DNA binding"/>
    <property type="evidence" value="ECO:0007669"/>
    <property type="project" value="InterPro"/>
</dbReference>
<evidence type="ECO:0000313" key="3">
    <source>
        <dbReference type="Proteomes" id="UP000286268"/>
    </source>
</evidence>
<organism evidence="2 3">
    <name type="scientific">Clostridium manihotivorum</name>
    <dbReference type="NCBI Taxonomy" id="2320868"/>
    <lineage>
        <taxon>Bacteria</taxon>
        <taxon>Bacillati</taxon>
        <taxon>Bacillota</taxon>
        <taxon>Clostridia</taxon>
        <taxon>Eubacteriales</taxon>
        <taxon>Clostridiaceae</taxon>
        <taxon>Clostridium</taxon>
    </lineage>
</organism>
<dbReference type="AlphaFoldDB" id="A0A3R5QS52"/>